<reference evidence="2" key="1">
    <citation type="submission" date="2025-08" db="UniProtKB">
        <authorList>
            <consortium name="RefSeq"/>
        </authorList>
    </citation>
    <scope>IDENTIFICATION</scope>
    <source>
        <tissue evidence="2">Whole organism</tissue>
    </source>
</reference>
<name>A0A979FY86_HYAAZ</name>
<dbReference type="GeneID" id="108664433"/>
<dbReference type="AlphaFoldDB" id="A0A979FY86"/>
<gene>
    <name evidence="2" type="primary">LOC108664433</name>
</gene>
<evidence type="ECO:0000313" key="1">
    <source>
        <dbReference type="Proteomes" id="UP000694843"/>
    </source>
</evidence>
<keyword evidence="1" id="KW-1185">Reference proteome</keyword>
<proteinExistence type="predicted"/>
<dbReference type="RefSeq" id="XP_047741656.1">
    <property type="nucleotide sequence ID" value="XM_047885700.1"/>
</dbReference>
<dbReference type="KEGG" id="hazt:108664433"/>
<evidence type="ECO:0000313" key="2">
    <source>
        <dbReference type="RefSeq" id="XP_047741656.1"/>
    </source>
</evidence>
<organism evidence="1 2">
    <name type="scientific">Hyalella azteca</name>
    <name type="common">Amphipod</name>
    <dbReference type="NCBI Taxonomy" id="294128"/>
    <lineage>
        <taxon>Eukaryota</taxon>
        <taxon>Metazoa</taxon>
        <taxon>Ecdysozoa</taxon>
        <taxon>Arthropoda</taxon>
        <taxon>Crustacea</taxon>
        <taxon>Multicrustacea</taxon>
        <taxon>Malacostraca</taxon>
        <taxon>Eumalacostraca</taxon>
        <taxon>Peracarida</taxon>
        <taxon>Amphipoda</taxon>
        <taxon>Senticaudata</taxon>
        <taxon>Talitrida</taxon>
        <taxon>Talitroidea</taxon>
        <taxon>Hyalellidae</taxon>
        <taxon>Hyalella</taxon>
    </lineage>
</organism>
<accession>A0A979FY86</accession>
<dbReference type="Proteomes" id="UP000694843">
    <property type="component" value="Unplaced"/>
</dbReference>
<sequence length="177" mass="19812">MWTINIHTPPHVNHLHPYSPKLSERNLFAPLDPPPPPLGEVHILPHPPTSPAVGDSHTLLTWRVFQPQKLGDNFLGLVRFFRLALGCEDNNCTTAWQLLSASLGLTDDEQLQLLTMLQMLPAFTNSSNRTLMDSMLSVLHDLNVIRDFEVIQDGGRATVSLKPLVDIFNLVHSFVLP</sequence>
<protein>
    <submittedName>
        <fullName evidence="2">Uncharacterized protein LOC108664433</fullName>
    </submittedName>
</protein>